<dbReference type="GO" id="GO:0005737">
    <property type="term" value="C:cytoplasm"/>
    <property type="evidence" value="ECO:0007669"/>
    <property type="project" value="UniProtKB-SubCell"/>
</dbReference>
<feature type="active site" description="Proton donor/acceptor" evidence="6">
    <location>
        <position position="137"/>
    </location>
</feature>
<feature type="binding site" evidence="7">
    <location>
        <position position="208"/>
    </location>
    <ligand>
        <name>pyruvate</name>
        <dbReference type="ChEBI" id="CHEBI:15361"/>
    </ligand>
</feature>
<dbReference type="InterPro" id="IPR013785">
    <property type="entry name" value="Aldolase_TIM"/>
</dbReference>
<proteinExistence type="inferred from homology"/>
<evidence type="ECO:0000256" key="5">
    <source>
        <dbReference type="PIRNR" id="PIRNR001365"/>
    </source>
</evidence>
<dbReference type="PANTHER" id="PTHR12128:SF21">
    <property type="entry name" value="N-ACETYLNEURAMINATE LYASE"/>
    <property type="match status" value="1"/>
</dbReference>
<keyword evidence="2" id="KW-0963">Cytoplasm</keyword>
<feature type="active site" description="Schiff-base intermediate with substrate" evidence="6">
    <location>
        <position position="167"/>
    </location>
</feature>
<name>A0A518B0A4_9BACT</name>
<evidence type="ECO:0000256" key="6">
    <source>
        <dbReference type="PIRSR" id="PIRSR001365-1"/>
    </source>
</evidence>
<dbReference type="PANTHER" id="PTHR12128">
    <property type="entry name" value="DIHYDRODIPICOLINATE SYNTHASE"/>
    <property type="match status" value="1"/>
</dbReference>
<protein>
    <submittedName>
        <fullName evidence="8">N-acetylneuraminate lyase</fullName>
        <ecNumber evidence="8">4.1.3.3</ecNumber>
    </submittedName>
</protein>
<dbReference type="EMBL" id="CP036279">
    <property type="protein sequence ID" value="QDU60406.1"/>
    <property type="molecule type" value="Genomic_DNA"/>
</dbReference>
<evidence type="ECO:0000256" key="2">
    <source>
        <dbReference type="ARBA" id="ARBA00022490"/>
    </source>
</evidence>
<evidence type="ECO:0000313" key="9">
    <source>
        <dbReference type="Proteomes" id="UP000317093"/>
    </source>
</evidence>
<dbReference type="PIRSF" id="PIRSF001365">
    <property type="entry name" value="DHDPS"/>
    <property type="match status" value="1"/>
</dbReference>
<feature type="binding site" evidence="7">
    <location>
        <position position="47"/>
    </location>
    <ligand>
        <name>pyruvate</name>
        <dbReference type="ChEBI" id="CHEBI:15361"/>
    </ligand>
</feature>
<evidence type="ECO:0000256" key="1">
    <source>
        <dbReference type="ARBA" id="ARBA00004496"/>
    </source>
</evidence>
<evidence type="ECO:0000313" key="8">
    <source>
        <dbReference type="EMBL" id="QDU60406.1"/>
    </source>
</evidence>
<dbReference type="GO" id="GO:0008747">
    <property type="term" value="F:N-acetylneuraminate lyase activity"/>
    <property type="evidence" value="ECO:0007669"/>
    <property type="project" value="UniProtKB-EC"/>
</dbReference>
<dbReference type="AlphaFoldDB" id="A0A518B0A4"/>
<dbReference type="SMART" id="SM01130">
    <property type="entry name" value="DHDPS"/>
    <property type="match status" value="1"/>
</dbReference>
<dbReference type="SUPFAM" id="SSF51569">
    <property type="entry name" value="Aldolase"/>
    <property type="match status" value="1"/>
</dbReference>
<evidence type="ECO:0000256" key="7">
    <source>
        <dbReference type="PIRSR" id="PIRSR001365-2"/>
    </source>
</evidence>
<reference evidence="8 9" key="1">
    <citation type="submission" date="2019-02" db="EMBL/GenBank/DDBJ databases">
        <title>Deep-cultivation of Planctomycetes and their phenomic and genomic characterization uncovers novel biology.</title>
        <authorList>
            <person name="Wiegand S."/>
            <person name="Jogler M."/>
            <person name="Boedeker C."/>
            <person name="Pinto D."/>
            <person name="Vollmers J."/>
            <person name="Rivas-Marin E."/>
            <person name="Kohn T."/>
            <person name="Peeters S.H."/>
            <person name="Heuer A."/>
            <person name="Rast P."/>
            <person name="Oberbeckmann S."/>
            <person name="Bunk B."/>
            <person name="Jeske O."/>
            <person name="Meyerdierks A."/>
            <person name="Storesund J.E."/>
            <person name="Kallscheuer N."/>
            <person name="Luecker S."/>
            <person name="Lage O.M."/>
            <person name="Pohl T."/>
            <person name="Merkel B.J."/>
            <person name="Hornburger P."/>
            <person name="Mueller R.-W."/>
            <person name="Bruemmer F."/>
            <person name="Labrenz M."/>
            <person name="Spormann A.M."/>
            <person name="Op den Camp H."/>
            <person name="Overmann J."/>
            <person name="Amann R."/>
            <person name="Jetten M.S.M."/>
            <person name="Mascher T."/>
            <person name="Medema M.H."/>
            <person name="Devos D.P."/>
            <person name="Kaster A.-K."/>
            <person name="Ovreas L."/>
            <person name="Rohde M."/>
            <person name="Galperin M.Y."/>
            <person name="Jogler C."/>
        </authorList>
    </citation>
    <scope>NUCLEOTIDE SEQUENCE [LARGE SCALE GENOMIC DNA]</scope>
    <source>
        <strain evidence="8 9">Pan216</strain>
    </source>
</reference>
<comment type="similarity">
    <text evidence="5">Belongs to the DapA family.</text>
</comment>
<dbReference type="Gene3D" id="3.20.20.70">
    <property type="entry name" value="Aldolase class I"/>
    <property type="match status" value="1"/>
</dbReference>
<keyword evidence="4" id="KW-0119">Carbohydrate metabolism</keyword>
<sequence>MSASFDLIAAAPSPLAENGAINLEMVRPLVDHLVESGVTGLFALGTTGECMSLTTSERQSLAEEFVRSSDGRIPVTVHVGHNSLAEACGLATHAKLAGADAIAMLPPCYFKPNSLDAVLECLRCVASAGKGLPIYYYHIPHLTGVPVDIVELIGRADDTIDGFAGVKFTSPAVDLFQLGLAEAGEKTVAFGVDEMLLSGVLAGATMAIGSTYNFAAPLFLSVVQAFQEGDLEEARRLQQVATSMIHVLIRHGGLGAIKLAINELTVDCGPTRLPLRMPSGEQWPIIREELAEVGLFDWCQGLASADS</sequence>
<evidence type="ECO:0000256" key="4">
    <source>
        <dbReference type="ARBA" id="ARBA00023277"/>
    </source>
</evidence>
<evidence type="ECO:0000256" key="3">
    <source>
        <dbReference type="ARBA" id="ARBA00023239"/>
    </source>
</evidence>
<dbReference type="InterPro" id="IPR002220">
    <property type="entry name" value="DapA-like"/>
</dbReference>
<keyword evidence="9" id="KW-1185">Reference proteome</keyword>
<keyword evidence="3 5" id="KW-0456">Lyase</keyword>
<dbReference type="Proteomes" id="UP000317093">
    <property type="component" value="Chromosome"/>
</dbReference>
<dbReference type="KEGG" id="knv:Pan216_12450"/>
<dbReference type="PRINTS" id="PR00146">
    <property type="entry name" value="DHPICSNTHASE"/>
</dbReference>
<dbReference type="RefSeq" id="WP_419193313.1">
    <property type="nucleotide sequence ID" value="NZ_CP036279.1"/>
</dbReference>
<gene>
    <name evidence="8" type="primary">nanA</name>
    <name evidence="8" type="ORF">Pan216_12450</name>
</gene>
<dbReference type="Pfam" id="PF00701">
    <property type="entry name" value="DHDPS"/>
    <property type="match status" value="1"/>
</dbReference>
<dbReference type="EC" id="4.1.3.3" evidence="8"/>
<comment type="subcellular location">
    <subcellularLocation>
        <location evidence="1">Cytoplasm</location>
    </subcellularLocation>
</comment>
<organism evidence="8 9">
    <name type="scientific">Kolteria novifilia</name>
    <dbReference type="NCBI Taxonomy" id="2527975"/>
    <lineage>
        <taxon>Bacteria</taxon>
        <taxon>Pseudomonadati</taxon>
        <taxon>Planctomycetota</taxon>
        <taxon>Planctomycetia</taxon>
        <taxon>Kolteriales</taxon>
        <taxon>Kolteriaceae</taxon>
        <taxon>Kolteria</taxon>
    </lineage>
</organism>
<accession>A0A518B0A4</accession>